<evidence type="ECO:0000256" key="8">
    <source>
        <dbReference type="SAM" id="MobiDB-lite"/>
    </source>
</evidence>
<dbReference type="Pfam" id="PF09336">
    <property type="entry name" value="Vps4_C"/>
    <property type="match status" value="1"/>
</dbReference>
<dbReference type="GO" id="GO:0016887">
    <property type="term" value="F:ATP hydrolysis activity"/>
    <property type="evidence" value="ECO:0007669"/>
    <property type="project" value="InterPro"/>
</dbReference>
<comment type="similarity">
    <text evidence="2 7">Belongs to the AAA ATPase family.</text>
</comment>
<dbReference type="InterPro" id="IPR003593">
    <property type="entry name" value="AAA+_ATPase"/>
</dbReference>
<dbReference type="GO" id="GO:0016197">
    <property type="term" value="P:endosomal transport"/>
    <property type="evidence" value="ECO:0007669"/>
    <property type="project" value="TreeGrafter"/>
</dbReference>
<keyword evidence="5 7" id="KW-0067">ATP-binding</keyword>
<evidence type="ECO:0000256" key="6">
    <source>
        <dbReference type="ARBA" id="ARBA00023136"/>
    </source>
</evidence>
<keyword evidence="4" id="KW-0967">Endosome</keyword>
<evidence type="ECO:0000256" key="2">
    <source>
        <dbReference type="ARBA" id="ARBA00006914"/>
    </source>
</evidence>
<dbReference type="PROSITE" id="PS00674">
    <property type="entry name" value="AAA"/>
    <property type="match status" value="1"/>
</dbReference>
<dbReference type="GO" id="GO:0007033">
    <property type="term" value="P:vacuole organization"/>
    <property type="evidence" value="ECO:0007669"/>
    <property type="project" value="TreeGrafter"/>
</dbReference>
<dbReference type="Gene3D" id="1.10.8.60">
    <property type="match status" value="1"/>
</dbReference>
<dbReference type="InterPro" id="IPR041569">
    <property type="entry name" value="AAA_lid_3"/>
</dbReference>
<comment type="subcellular location">
    <subcellularLocation>
        <location evidence="1">Endosome membrane</location>
        <topology evidence="1">Peripheral membrane protein</topology>
    </subcellularLocation>
</comment>
<feature type="region of interest" description="Disordered" evidence="8">
    <location>
        <begin position="82"/>
        <end position="103"/>
    </location>
</feature>
<dbReference type="Pfam" id="PF17862">
    <property type="entry name" value="AAA_lid_3"/>
    <property type="match status" value="1"/>
</dbReference>
<dbReference type="PANTHER" id="PTHR23074:SF83">
    <property type="entry name" value="VACUOLAR PROTEIN SORTING-ASSOCIATED PROTEIN 4A"/>
    <property type="match status" value="1"/>
</dbReference>
<protein>
    <submittedName>
        <fullName evidence="10">Putative Vacuolar protein sorting-associated protein 4</fullName>
    </submittedName>
</protein>
<organism evidence="10 11">
    <name type="scientific">Streblomastix strix</name>
    <dbReference type="NCBI Taxonomy" id="222440"/>
    <lineage>
        <taxon>Eukaryota</taxon>
        <taxon>Metamonada</taxon>
        <taxon>Preaxostyla</taxon>
        <taxon>Oxymonadida</taxon>
        <taxon>Streblomastigidae</taxon>
        <taxon>Streblomastix</taxon>
    </lineage>
</organism>
<evidence type="ECO:0000256" key="4">
    <source>
        <dbReference type="ARBA" id="ARBA00022753"/>
    </source>
</evidence>
<dbReference type="EMBL" id="SNRW01000123">
    <property type="protein sequence ID" value="KAA6403236.1"/>
    <property type="molecule type" value="Genomic_DNA"/>
</dbReference>
<evidence type="ECO:0000313" key="10">
    <source>
        <dbReference type="EMBL" id="KAA6403236.1"/>
    </source>
</evidence>
<dbReference type="InterPro" id="IPR050304">
    <property type="entry name" value="MT-severing_AAA_ATPase"/>
</dbReference>
<evidence type="ECO:0000256" key="3">
    <source>
        <dbReference type="ARBA" id="ARBA00022741"/>
    </source>
</evidence>
<gene>
    <name evidence="10" type="ORF">EZS28_001232</name>
</gene>
<evidence type="ECO:0000259" key="9">
    <source>
        <dbReference type="SMART" id="SM00382"/>
    </source>
</evidence>
<dbReference type="InterPro" id="IPR003960">
    <property type="entry name" value="ATPase_AAA_CS"/>
</dbReference>
<accession>A0A5J4X8V9</accession>
<dbReference type="OrthoDB" id="29072at2759"/>
<sequence length="434" mass="48828">MNTSDENKAQTKIKQGEEFEKQNKLKEARDSIIEGLNILMNVRAQSQNQDQHNRITQLLKELVVKIDKIDGKIKQAGIKIDNDKKKTGSTGNADDDKKKDDLDKSILSEKPNVKWSDIAGLDDAKQFLQEAVSLPKKHPELFVGERKPWKSILMFGPPGTGKSFLAKAVATEVDAKFFTISSAEINSKWVGEGEKNVRELFEKARNQEQSVIFIDEIDSITAKRGDETESESARRIKTELFIQMQGVGSKNDNILLLAATNTPWNIDSAALRRFNKRVYIPLPDTQTREKLFRLKFGKAQTNLNNEDYHKLGELSEGRSGSDITNIVRDALYQPIRDVERATHFKQISVPVQNSSSTQIASQTPQQTVKLWAASNSNDKDAVAMTLDQIPANEIYKSPVTFAHVLASLQKTKGSVMPEDVRHCIQWNEEYGTTI</sequence>
<proteinExistence type="inferred from homology"/>
<reference evidence="10 11" key="1">
    <citation type="submission" date="2019-03" db="EMBL/GenBank/DDBJ databases">
        <title>Single cell metagenomics reveals metabolic interactions within the superorganism composed of flagellate Streblomastix strix and complex community of Bacteroidetes bacteria on its surface.</title>
        <authorList>
            <person name="Treitli S.C."/>
            <person name="Kolisko M."/>
            <person name="Husnik F."/>
            <person name="Keeling P."/>
            <person name="Hampl V."/>
        </authorList>
    </citation>
    <scope>NUCLEOTIDE SEQUENCE [LARGE SCALE GENOMIC DNA]</scope>
    <source>
        <strain evidence="10">ST1C</strain>
    </source>
</reference>
<name>A0A5J4X8V9_9EUKA</name>
<dbReference type="AlphaFoldDB" id="A0A5J4X8V9"/>
<dbReference type="FunFam" id="3.40.50.300:FF:000043">
    <property type="entry name" value="Vacuolar protein sorting-associated protein 4"/>
    <property type="match status" value="1"/>
</dbReference>
<feature type="region of interest" description="Disordered" evidence="8">
    <location>
        <begin position="1"/>
        <end position="24"/>
    </location>
</feature>
<evidence type="ECO:0000313" key="11">
    <source>
        <dbReference type="Proteomes" id="UP000324800"/>
    </source>
</evidence>
<dbReference type="GO" id="GO:0005524">
    <property type="term" value="F:ATP binding"/>
    <property type="evidence" value="ECO:0007669"/>
    <property type="project" value="UniProtKB-KW"/>
</dbReference>
<dbReference type="SUPFAM" id="SSF116846">
    <property type="entry name" value="MIT domain"/>
    <property type="match status" value="1"/>
</dbReference>
<dbReference type="InterPro" id="IPR027417">
    <property type="entry name" value="P-loop_NTPase"/>
</dbReference>
<dbReference type="SUPFAM" id="SSF52540">
    <property type="entry name" value="P-loop containing nucleoside triphosphate hydrolases"/>
    <property type="match status" value="1"/>
</dbReference>
<dbReference type="PANTHER" id="PTHR23074">
    <property type="entry name" value="AAA DOMAIN-CONTAINING"/>
    <property type="match status" value="1"/>
</dbReference>
<keyword evidence="3 7" id="KW-0547">Nucleotide-binding</keyword>
<evidence type="ECO:0000256" key="5">
    <source>
        <dbReference type="ARBA" id="ARBA00022840"/>
    </source>
</evidence>
<dbReference type="GO" id="GO:0010008">
    <property type="term" value="C:endosome membrane"/>
    <property type="evidence" value="ECO:0007669"/>
    <property type="project" value="UniProtKB-SubCell"/>
</dbReference>
<dbReference type="Gene3D" id="3.40.50.300">
    <property type="entry name" value="P-loop containing nucleotide triphosphate hydrolases"/>
    <property type="match status" value="1"/>
</dbReference>
<feature type="domain" description="AAA+ ATPase" evidence="9">
    <location>
        <begin position="148"/>
        <end position="284"/>
    </location>
</feature>
<evidence type="ECO:0000256" key="1">
    <source>
        <dbReference type="ARBA" id="ARBA00004481"/>
    </source>
</evidence>
<comment type="caution">
    <text evidence="10">The sequence shown here is derived from an EMBL/GenBank/DDBJ whole genome shotgun (WGS) entry which is preliminary data.</text>
</comment>
<dbReference type="Proteomes" id="UP000324800">
    <property type="component" value="Unassembled WGS sequence"/>
</dbReference>
<evidence type="ECO:0000256" key="7">
    <source>
        <dbReference type="RuleBase" id="RU003651"/>
    </source>
</evidence>
<dbReference type="InterPro" id="IPR036181">
    <property type="entry name" value="MIT_dom_sf"/>
</dbReference>
<dbReference type="InterPro" id="IPR015415">
    <property type="entry name" value="Spast_Vps4_C"/>
</dbReference>
<feature type="compositionally biased region" description="Basic and acidic residues" evidence="8">
    <location>
        <begin position="94"/>
        <end position="103"/>
    </location>
</feature>
<dbReference type="FunFam" id="1.10.8.60:FF:000015">
    <property type="entry name" value="vacuolar protein sorting-associated protein 4A"/>
    <property type="match status" value="1"/>
</dbReference>
<dbReference type="SMART" id="SM00382">
    <property type="entry name" value="AAA"/>
    <property type="match status" value="1"/>
</dbReference>
<dbReference type="InterPro" id="IPR003959">
    <property type="entry name" value="ATPase_AAA_core"/>
</dbReference>
<dbReference type="Pfam" id="PF00004">
    <property type="entry name" value="AAA"/>
    <property type="match status" value="1"/>
</dbReference>
<keyword evidence="6" id="KW-0472">Membrane</keyword>